<keyword evidence="1" id="KW-0963">Cytoplasm</keyword>
<dbReference type="GO" id="GO:0046872">
    <property type="term" value="F:metal ion binding"/>
    <property type="evidence" value="ECO:0007669"/>
    <property type="project" value="UniProtKB-KW"/>
</dbReference>
<evidence type="ECO:0000256" key="1">
    <source>
        <dbReference type="ARBA" id="ARBA00022490"/>
    </source>
</evidence>
<organism evidence="9 10">
    <name type="scientific">Consotaella salsifontis</name>
    <dbReference type="NCBI Taxonomy" id="1365950"/>
    <lineage>
        <taxon>Bacteria</taxon>
        <taxon>Pseudomonadati</taxon>
        <taxon>Pseudomonadota</taxon>
        <taxon>Alphaproteobacteria</taxon>
        <taxon>Hyphomicrobiales</taxon>
        <taxon>Aurantimonadaceae</taxon>
        <taxon>Consotaella</taxon>
    </lineage>
</organism>
<name>A0A1T4LC14_9HYPH</name>
<keyword evidence="3" id="KW-0479">Metal-binding</keyword>
<evidence type="ECO:0000256" key="3">
    <source>
        <dbReference type="ARBA" id="ARBA00022723"/>
    </source>
</evidence>
<keyword evidence="7" id="KW-0501">Molybdenum cofactor biosynthesis</keyword>
<dbReference type="PANTHER" id="PTHR19136">
    <property type="entry name" value="MOLYBDENUM COFACTOR GUANYLYLTRANSFERASE"/>
    <property type="match status" value="1"/>
</dbReference>
<dbReference type="InterPro" id="IPR029044">
    <property type="entry name" value="Nucleotide-diphossugar_trans"/>
</dbReference>
<keyword evidence="9" id="KW-0548">Nucleotidyltransferase</keyword>
<reference evidence="9 10" key="1">
    <citation type="submission" date="2017-02" db="EMBL/GenBank/DDBJ databases">
        <authorList>
            <person name="Peterson S.W."/>
        </authorList>
    </citation>
    <scope>NUCLEOTIDE SEQUENCE [LARGE SCALE GENOMIC DNA]</scope>
    <source>
        <strain evidence="9 10">USBA 369</strain>
    </source>
</reference>
<dbReference type="GO" id="GO:1902758">
    <property type="term" value="P:bis(molybdopterin guanine dinucleotide)molybdenum biosynthetic process"/>
    <property type="evidence" value="ECO:0007669"/>
    <property type="project" value="TreeGrafter"/>
</dbReference>
<keyword evidence="5" id="KW-0460">Magnesium</keyword>
<evidence type="ECO:0000256" key="4">
    <source>
        <dbReference type="ARBA" id="ARBA00022741"/>
    </source>
</evidence>
<evidence type="ECO:0000256" key="6">
    <source>
        <dbReference type="ARBA" id="ARBA00023134"/>
    </source>
</evidence>
<dbReference type="EMBL" id="FUXL01000001">
    <property type="protein sequence ID" value="SJZ52088.1"/>
    <property type="molecule type" value="Genomic_DNA"/>
</dbReference>
<dbReference type="Proteomes" id="UP000190135">
    <property type="component" value="Unassembled WGS sequence"/>
</dbReference>
<keyword evidence="6" id="KW-0342">GTP-binding</keyword>
<dbReference type="Gene3D" id="3.90.550.10">
    <property type="entry name" value="Spore Coat Polysaccharide Biosynthesis Protein SpsA, Chain A"/>
    <property type="match status" value="1"/>
</dbReference>
<accession>A0A1T4LC14</accession>
<evidence type="ECO:0000313" key="9">
    <source>
        <dbReference type="EMBL" id="SJZ52088.1"/>
    </source>
</evidence>
<proteinExistence type="predicted"/>
<evidence type="ECO:0000313" key="10">
    <source>
        <dbReference type="Proteomes" id="UP000190135"/>
    </source>
</evidence>
<dbReference type="SUPFAM" id="SSF53448">
    <property type="entry name" value="Nucleotide-diphospho-sugar transferases"/>
    <property type="match status" value="1"/>
</dbReference>
<keyword evidence="4" id="KW-0547">Nucleotide-binding</keyword>
<gene>
    <name evidence="9" type="ORF">SAMN05428963_101148</name>
</gene>
<dbReference type="STRING" id="1365950.SAMN05428963_101148"/>
<feature type="domain" description="MobA-like NTP transferase" evidence="8">
    <location>
        <begin position="6"/>
        <end position="144"/>
    </location>
</feature>
<keyword evidence="10" id="KW-1185">Reference proteome</keyword>
<sequence length="187" mass="19975">MAAPVPKPMVELGGQTLLSRVTACLQGRVDPILLSAPDDPIFESLGMMVVKDRLPDFAGPLAGLDAAQAWLATHRSDCGGLVSVPADTPFLPADLVDVLCAGSPFRPRVASFEGDLQPTVTYWPLSVLARLPDFLQENQKRSIKAFLETADAEAVEFPRAKDAPDGDPFFNVNTPEDLALAAEFSGL</sequence>
<protein>
    <submittedName>
        <fullName evidence="9">Molybdenum cofactor guanylyltransferase</fullName>
    </submittedName>
</protein>
<dbReference type="GO" id="GO:0016779">
    <property type="term" value="F:nucleotidyltransferase activity"/>
    <property type="evidence" value="ECO:0007669"/>
    <property type="project" value="UniProtKB-KW"/>
</dbReference>
<dbReference type="AlphaFoldDB" id="A0A1T4LC14"/>
<dbReference type="GO" id="GO:0005525">
    <property type="term" value="F:GTP binding"/>
    <property type="evidence" value="ECO:0007669"/>
    <property type="project" value="UniProtKB-KW"/>
</dbReference>
<evidence type="ECO:0000256" key="7">
    <source>
        <dbReference type="ARBA" id="ARBA00023150"/>
    </source>
</evidence>
<dbReference type="InterPro" id="IPR013482">
    <property type="entry name" value="Molybde_CF_guanTrfase"/>
</dbReference>
<dbReference type="Pfam" id="PF12804">
    <property type="entry name" value="NTP_transf_3"/>
    <property type="match status" value="1"/>
</dbReference>
<evidence type="ECO:0000259" key="8">
    <source>
        <dbReference type="Pfam" id="PF12804"/>
    </source>
</evidence>
<keyword evidence="2 9" id="KW-0808">Transferase</keyword>
<dbReference type="CDD" id="cd02503">
    <property type="entry name" value="MobA"/>
    <property type="match status" value="1"/>
</dbReference>
<evidence type="ECO:0000256" key="2">
    <source>
        <dbReference type="ARBA" id="ARBA00022679"/>
    </source>
</evidence>
<evidence type="ECO:0000256" key="5">
    <source>
        <dbReference type="ARBA" id="ARBA00022842"/>
    </source>
</evidence>
<dbReference type="PANTHER" id="PTHR19136:SF81">
    <property type="entry name" value="MOLYBDENUM COFACTOR GUANYLYLTRANSFERASE"/>
    <property type="match status" value="1"/>
</dbReference>
<dbReference type="InterPro" id="IPR025877">
    <property type="entry name" value="MobA-like_NTP_Trfase"/>
</dbReference>